<dbReference type="AlphaFoldDB" id="A0A8S1M4X1"/>
<gene>
    <name evidence="2" type="ORF">PSON_ATCC_30995.1.T0340050</name>
</gene>
<dbReference type="OrthoDB" id="304322at2759"/>
<dbReference type="EMBL" id="CAJJDN010000034">
    <property type="protein sequence ID" value="CAD8075848.1"/>
    <property type="molecule type" value="Genomic_DNA"/>
</dbReference>
<organism evidence="2 3">
    <name type="scientific">Paramecium sonneborni</name>
    <dbReference type="NCBI Taxonomy" id="65129"/>
    <lineage>
        <taxon>Eukaryota</taxon>
        <taxon>Sar</taxon>
        <taxon>Alveolata</taxon>
        <taxon>Ciliophora</taxon>
        <taxon>Intramacronucleata</taxon>
        <taxon>Oligohymenophorea</taxon>
        <taxon>Peniculida</taxon>
        <taxon>Parameciidae</taxon>
        <taxon>Paramecium</taxon>
    </lineage>
</organism>
<keyword evidence="1" id="KW-0175">Coiled coil</keyword>
<name>A0A8S1M4X1_9CILI</name>
<accession>A0A8S1M4X1</accession>
<evidence type="ECO:0000313" key="2">
    <source>
        <dbReference type="EMBL" id="CAD8075848.1"/>
    </source>
</evidence>
<feature type="coiled-coil region" evidence="1">
    <location>
        <begin position="196"/>
        <end position="286"/>
    </location>
</feature>
<sequence length="337" mass="40406">MYRIPLDDYNSNFDAKYNTCSSTRNSNQPKINFSAERTSRTISGRGCNFKNQFDIMCFLMGVELERLNQENDKLKHQNQEIKENTYQNKSYEFQLKDLSERLVKKELQFQKLENQLTDANKMIAQKEILVQNQYQQINQQLQVIQQLQYTIKQLECKLGFLVCENENLSSKRNDEIVNQQQIVKQQKDYDELYKVYSSLLENYNLQNEKLKKIETQNKESEQNYQQVLEKKQQQEAENKNKMIQYVDCKQKLTLLTTELDRMNEVIKQQQQELDKKQKKFDSKQQLLLMRIILHCAEIDRLIEVQGKLMNENQCYRNQVELYAIMIEENKKIVKLDI</sequence>
<proteinExistence type="predicted"/>
<keyword evidence="3" id="KW-1185">Reference proteome</keyword>
<protein>
    <submittedName>
        <fullName evidence="2">Uncharacterized protein</fullName>
    </submittedName>
</protein>
<feature type="coiled-coil region" evidence="1">
    <location>
        <begin position="64"/>
        <end position="171"/>
    </location>
</feature>
<reference evidence="2" key="1">
    <citation type="submission" date="2021-01" db="EMBL/GenBank/DDBJ databases">
        <authorList>
            <consortium name="Genoscope - CEA"/>
            <person name="William W."/>
        </authorList>
    </citation>
    <scope>NUCLEOTIDE SEQUENCE</scope>
</reference>
<comment type="caution">
    <text evidence="2">The sequence shown here is derived from an EMBL/GenBank/DDBJ whole genome shotgun (WGS) entry which is preliminary data.</text>
</comment>
<evidence type="ECO:0000256" key="1">
    <source>
        <dbReference type="SAM" id="Coils"/>
    </source>
</evidence>
<dbReference type="Proteomes" id="UP000692954">
    <property type="component" value="Unassembled WGS sequence"/>
</dbReference>
<evidence type="ECO:0000313" key="3">
    <source>
        <dbReference type="Proteomes" id="UP000692954"/>
    </source>
</evidence>